<sequence>MSIASTAARRPACLAILTPKTSSWFSISRDSENLSGSIHRWPPPHRSPLYCRKAHVQSTIPHHELSGIECYILANYAILPPTSPLPSLAAPAPTLIREAFPPPIGDMHRRIAEKVEKGDLIDLNLEMADIDRHYTINLDLLSHAKRTLNNDWGFVGLRSVSVYRRLASRKRFTRTKRER</sequence>
<reference evidence="1" key="1">
    <citation type="journal article" date="2020" name="Stud. Mycol.">
        <title>101 Dothideomycetes genomes: a test case for predicting lifestyles and emergence of pathogens.</title>
        <authorList>
            <person name="Haridas S."/>
            <person name="Albert R."/>
            <person name="Binder M."/>
            <person name="Bloem J."/>
            <person name="Labutti K."/>
            <person name="Salamov A."/>
            <person name="Andreopoulos B."/>
            <person name="Baker S."/>
            <person name="Barry K."/>
            <person name="Bills G."/>
            <person name="Bluhm B."/>
            <person name="Cannon C."/>
            <person name="Castanera R."/>
            <person name="Culley D."/>
            <person name="Daum C."/>
            <person name="Ezra D."/>
            <person name="Gonzalez J."/>
            <person name="Henrissat B."/>
            <person name="Kuo A."/>
            <person name="Liang C."/>
            <person name="Lipzen A."/>
            <person name="Lutzoni F."/>
            <person name="Magnuson J."/>
            <person name="Mondo S."/>
            <person name="Nolan M."/>
            <person name="Ohm R."/>
            <person name="Pangilinan J."/>
            <person name="Park H.-J."/>
            <person name="Ramirez L."/>
            <person name="Alfaro M."/>
            <person name="Sun H."/>
            <person name="Tritt A."/>
            <person name="Yoshinaga Y."/>
            <person name="Zwiers L.-H."/>
            <person name="Turgeon B."/>
            <person name="Goodwin S."/>
            <person name="Spatafora J."/>
            <person name="Crous P."/>
            <person name="Grigoriev I."/>
        </authorList>
    </citation>
    <scope>NUCLEOTIDE SEQUENCE</scope>
    <source>
        <strain evidence="1">CBS 113979</strain>
    </source>
</reference>
<dbReference type="Proteomes" id="UP000800041">
    <property type="component" value="Unassembled WGS sequence"/>
</dbReference>
<gene>
    <name evidence="1" type="ORF">K402DRAFT_45478</name>
</gene>
<evidence type="ECO:0000313" key="2">
    <source>
        <dbReference type="Proteomes" id="UP000800041"/>
    </source>
</evidence>
<dbReference type="AlphaFoldDB" id="A0A6G1H3Z4"/>
<proteinExistence type="predicted"/>
<protein>
    <submittedName>
        <fullName evidence="1">Uncharacterized protein</fullName>
    </submittedName>
</protein>
<evidence type="ECO:0000313" key="1">
    <source>
        <dbReference type="EMBL" id="KAF1987777.1"/>
    </source>
</evidence>
<keyword evidence="2" id="KW-1185">Reference proteome</keyword>
<name>A0A6G1H3Z4_9PEZI</name>
<accession>A0A6G1H3Z4</accession>
<dbReference type="EMBL" id="ML977151">
    <property type="protein sequence ID" value="KAF1987777.1"/>
    <property type="molecule type" value="Genomic_DNA"/>
</dbReference>
<organism evidence="1 2">
    <name type="scientific">Aulographum hederae CBS 113979</name>
    <dbReference type="NCBI Taxonomy" id="1176131"/>
    <lineage>
        <taxon>Eukaryota</taxon>
        <taxon>Fungi</taxon>
        <taxon>Dikarya</taxon>
        <taxon>Ascomycota</taxon>
        <taxon>Pezizomycotina</taxon>
        <taxon>Dothideomycetes</taxon>
        <taxon>Pleosporomycetidae</taxon>
        <taxon>Aulographales</taxon>
        <taxon>Aulographaceae</taxon>
    </lineage>
</organism>